<keyword evidence="3" id="KW-1185">Reference proteome</keyword>
<dbReference type="RefSeq" id="WP_095616443.1">
    <property type="nucleotide sequence ID" value="NZ_NSKD01000001.1"/>
</dbReference>
<reference evidence="2 3" key="1">
    <citation type="submission" date="2017-08" db="EMBL/GenBank/DDBJ databases">
        <title>Halovibrio sewagensis sp. nov., isolated from wastewater of high salinity.</title>
        <authorList>
            <person name="Dong X."/>
            <person name="Zhang G."/>
        </authorList>
    </citation>
    <scope>NUCLEOTIDE SEQUENCE [LARGE SCALE GENOMIC DNA]</scope>
    <source>
        <strain evidence="2 3">YL5-2</strain>
    </source>
</reference>
<feature type="signal peptide" evidence="1">
    <location>
        <begin position="1"/>
        <end position="21"/>
    </location>
</feature>
<dbReference type="Proteomes" id="UP000218896">
    <property type="component" value="Unassembled WGS sequence"/>
</dbReference>
<feature type="chain" id="PRO_5013081614" evidence="1">
    <location>
        <begin position="22"/>
        <end position="117"/>
    </location>
</feature>
<dbReference type="PROSITE" id="PS51257">
    <property type="entry name" value="PROKAR_LIPOPROTEIN"/>
    <property type="match status" value="1"/>
</dbReference>
<proteinExistence type="predicted"/>
<evidence type="ECO:0000313" key="3">
    <source>
        <dbReference type="Proteomes" id="UP000218896"/>
    </source>
</evidence>
<name>A0A2A2FCK4_9GAMM</name>
<dbReference type="AlphaFoldDB" id="A0A2A2FCK4"/>
<gene>
    <name evidence="2" type="ORF">CK501_04175</name>
</gene>
<protein>
    <submittedName>
        <fullName evidence="2">Uncharacterized protein</fullName>
    </submittedName>
</protein>
<evidence type="ECO:0000256" key="1">
    <source>
        <dbReference type="SAM" id="SignalP"/>
    </source>
</evidence>
<accession>A0A2A2FCK4</accession>
<dbReference type="OrthoDB" id="7010449at2"/>
<organism evidence="2 3">
    <name type="scientific">Halovibrio salipaludis</name>
    <dbReference type="NCBI Taxonomy" id="2032626"/>
    <lineage>
        <taxon>Bacteria</taxon>
        <taxon>Pseudomonadati</taxon>
        <taxon>Pseudomonadota</taxon>
        <taxon>Gammaproteobacteria</taxon>
        <taxon>Oceanospirillales</taxon>
        <taxon>Halomonadaceae</taxon>
        <taxon>Halovibrio</taxon>
    </lineage>
</organism>
<comment type="caution">
    <text evidence="2">The sequence shown here is derived from an EMBL/GenBank/DDBJ whole genome shotgun (WGS) entry which is preliminary data.</text>
</comment>
<dbReference type="EMBL" id="NSKD01000001">
    <property type="protein sequence ID" value="PAU82349.1"/>
    <property type="molecule type" value="Genomic_DNA"/>
</dbReference>
<evidence type="ECO:0000313" key="2">
    <source>
        <dbReference type="EMBL" id="PAU82349.1"/>
    </source>
</evidence>
<keyword evidence="1" id="KW-0732">Signal</keyword>
<sequence>MRFWTLLLVLFLAACDGQSNGEPAKAPQAPDTVSEEAVWVGGRDGGVFVELSETEQGGIYTGSIRYGHNGELWYQGKFKYTGDEPFALDKQSSFKSWDGTTLYLSNQEQLVAIESDN</sequence>